<reference evidence="2 3" key="1">
    <citation type="submission" date="2017-08" db="EMBL/GenBank/DDBJ databases">
        <title>Infants hospitalized years apart are colonized by the same room-sourced microbial strains.</title>
        <authorList>
            <person name="Brooks B."/>
            <person name="Olm M.R."/>
            <person name="Firek B.A."/>
            <person name="Baker R."/>
            <person name="Thomas B.C."/>
            <person name="Morowitz M.J."/>
            <person name="Banfield J.F."/>
        </authorList>
    </citation>
    <scope>NUCLEOTIDE SEQUENCE [LARGE SCALE GENOMIC DNA]</scope>
    <source>
        <strain evidence="2">S2_005_003_R2_41</strain>
    </source>
</reference>
<protein>
    <recommendedName>
        <fullName evidence="4">Phage holin family protein</fullName>
    </recommendedName>
</protein>
<sequence>MWHPLFSAALRHPHLLAEHAANYGALVRQEVATATHGIVARLIAGAVAAVSAITALSLIGTAIMLGVLHAQFSWVLVAVPAGAAALAVIGTWIAVRPASFHGFDDLGAQFQADVRALRALQERRHG</sequence>
<evidence type="ECO:0000313" key="3">
    <source>
        <dbReference type="Proteomes" id="UP000249135"/>
    </source>
</evidence>
<keyword evidence="1" id="KW-0472">Membrane</keyword>
<evidence type="ECO:0008006" key="4">
    <source>
        <dbReference type="Google" id="ProtNLM"/>
    </source>
</evidence>
<proteinExistence type="predicted"/>
<keyword evidence="1" id="KW-0812">Transmembrane</keyword>
<keyword evidence="1" id="KW-1133">Transmembrane helix</keyword>
<dbReference type="EMBL" id="QFPP01000312">
    <property type="protein sequence ID" value="PZQ68833.1"/>
    <property type="molecule type" value="Genomic_DNA"/>
</dbReference>
<evidence type="ECO:0000313" key="2">
    <source>
        <dbReference type="EMBL" id="PZQ68833.1"/>
    </source>
</evidence>
<name>A0A2W5RNS7_VARPD</name>
<gene>
    <name evidence="2" type="ORF">DI563_20105</name>
</gene>
<dbReference type="Proteomes" id="UP000249135">
    <property type="component" value="Unassembled WGS sequence"/>
</dbReference>
<feature type="transmembrane region" description="Helical" evidence="1">
    <location>
        <begin position="74"/>
        <end position="95"/>
    </location>
</feature>
<comment type="caution">
    <text evidence="2">The sequence shown here is derived from an EMBL/GenBank/DDBJ whole genome shotgun (WGS) entry which is preliminary data.</text>
</comment>
<accession>A0A2W5RNS7</accession>
<dbReference type="AlphaFoldDB" id="A0A2W5RNS7"/>
<feature type="transmembrane region" description="Helical" evidence="1">
    <location>
        <begin position="42"/>
        <end position="68"/>
    </location>
</feature>
<organism evidence="2 3">
    <name type="scientific">Variovorax paradoxus</name>
    <dbReference type="NCBI Taxonomy" id="34073"/>
    <lineage>
        <taxon>Bacteria</taxon>
        <taxon>Pseudomonadati</taxon>
        <taxon>Pseudomonadota</taxon>
        <taxon>Betaproteobacteria</taxon>
        <taxon>Burkholderiales</taxon>
        <taxon>Comamonadaceae</taxon>
        <taxon>Variovorax</taxon>
    </lineage>
</organism>
<evidence type="ECO:0000256" key="1">
    <source>
        <dbReference type="SAM" id="Phobius"/>
    </source>
</evidence>